<dbReference type="GO" id="GO:0097020">
    <property type="term" value="F:COPII receptor activity"/>
    <property type="evidence" value="ECO:0007669"/>
    <property type="project" value="InterPro"/>
</dbReference>
<comment type="caution">
    <text evidence="7">The sequence shown here is derived from an EMBL/GenBank/DDBJ whole genome shotgun (WGS) entry which is preliminary data.</text>
</comment>
<accession>A0A1Q3ADS9</accession>
<dbReference type="Proteomes" id="UP000187013">
    <property type="component" value="Unassembled WGS sequence"/>
</dbReference>
<sequence>MLLQALSLVGTILGFVFLTLSIASGLYYISEIVEEHTQATKRFLTRAIYTIITIHLLLVLLDGFPIKKSIFAIVSYFIYLQNLKTFPFISLTDPIFLLSAVCVLLNHYFWFQFFNESSHIPPQFRFDPNYIPPRRATFAEVASFFGICVWFVPFALFVSLSAGDYVLPTTQQDHKKDDSAASDQPRFRRRAVGLVRVVINNIRDTFKDLIGSNSRARDSHVLGA</sequence>
<evidence type="ECO:0000313" key="8">
    <source>
        <dbReference type="Proteomes" id="UP000187013"/>
    </source>
</evidence>
<dbReference type="InterPro" id="IPR007277">
    <property type="entry name" value="Svp26/Tex261"/>
</dbReference>
<comment type="subcellular location">
    <subcellularLocation>
        <location evidence="1">Membrane</location>
        <topology evidence="1">Multi-pass membrane protein</topology>
    </subcellularLocation>
</comment>
<evidence type="ECO:0000256" key="3">
    <source>
        <dbReference type="ARBA" id="ARBA00022692"/>
    </source>
</evidence>
<dbReference type="GO" id="GO:0006888">
    <property type="term" value="P:endoplasmic reticulum to Golgi vesicle-mediated transport"/>
    <property type="evidence" value="ECO:0007669"/>
    <property type="project" value="InterPro"/>
</dbReference>
<evidence type="ECO:0000256" key="6">
    <source>
        <dbReference type="SAM" id="Phobius"/>
    </source>
</evidence>
<protein>
    <recommendedName>
        <fullName evidence="9">Protein SVP26</fullName>
    </recommendedName>
</protein>
<evidence type="ECO:0000256" key="1">
    <source>
        <dbReference type="ARBA" id="ARBA00004141"/>
    </source>
</evidence>
<evidence type="ECO:0000256" key="4">
    <source>
        <dbReference type="ARBA" id="ARBA00022989"/>
    </source>
</evidence>
<dbReference type="PANTHER" id="PTHR13144:SF0">
    <property type="entry name" value="PROTEIN TEX261"/>
    <property type="match status" value="1"/>
</dbReference>
<keyword evidence="4 6" id="KW-1133">Transmembrane helix</keyword>
<evidence type="ECO:0000256" key="5">
    <source>
        <dbReference type="ARBA" id="ARBA00023136"/>
    </source>
</evidence>
<feature type="transmembrane region" description="Helical" evidence="6">
    <location>
        <begin position="142"/>
        <end position="167"/>
    </location>
</feature>
<feature type="transmembrane region" description="Helical" evidence="6">
    <location>
        <begin position="47"/>
        <end position="66"/>
    </location>
</feature>
<dbReference type="PANTHER" id="PTHR13144">
    <property type="entry name" value="TEX261 PROTEIN"/>
    <property type="match status" value="1"/>
</dbReference>
<evidence type="ECO:0008006" key="9">
    <source>
        <dbReference type="Google" id="ProtNLM"/>
    </source>
</evidence>
<proteinExistence type="inferred from homology"/>
<dbReference type="AlphaFoldDB" id="A0A1Q3ADS9"/>
<reference evidence="7 8" key="1">
    <citation type="submission" date="2016-08" db="EMBL/GenBank/DDBJ databases">
        <title>Draft genome sequence of allopolyploid Zygosaccharomyces rouxii.</title>
        <authorList>
            <person name="Watanabe J."/>
            <person name="Uehara K."/>
            <person name="Mogi Y."/>
            <person name="Tsukioka Y."/>
        </authorList>
    </citation>
    <scope>NUCLEOTIDE SEQUENCE [LARGE SCALE GENOMIC DNA]</scope>
    <source>
        <strain evidence="7 8">NBRC 110957</strain>
    </source>
</reference>
<dbReference type="EMBL" id="BDGX01000037">
    <property type="protein sequence ID" value="GAV53838.1"/>
    <property type="molecule type" value="Genomic_DNA"/>
</dbReference>
<evidence type="ECO:0000313" key="7">
    <source>
        <dbReference type="EMBL" id="GAV53838.1"/>
    </source>
</evidence>
<comment type="similarity">
    <text evidence="2">Belongs to the SVP26 family.</text>
</comment>
<dbReference type="GO" id="GO:0005789">
    <property type="term" value="C:endoplasmic reticulum membrane"/>
    <property type="evidence" value="ECO:0007669"/>
    <property type="project" value="TreeGrafter"/>
</dbReference>
<dbReference type="OrthoDB" id="28257at2759"/>
<keyword evidence="5 6" id="KW-0472">Membrane</keyword>
<gene>
    <name evidence="7" type="ORF">ZYGR_0AK03400</name>
</gene>
<keyword evidence="3 6" id="KW-0812">Transmembrane</keyword>
<organism evidence="7 8">
    <name type="scientific">Zygosaccharomyces rouxii</name>
    <dbReference type="NCBI Taxonomy" id="4956"/>
    <lineage>
        <taxon>Eukaryota</taxon>
        <taxon>Fungi</taxon>
        <taxon>Dikarya</taxon>
        <taxon>Ascomycota</taxon>
        <taxon>Saccharomycotina</taxon>
        <taxon>Saccharomycetes</taxon>
        <taxon>Saccharomycetales</taxon>
        <taxon>Saccharomycetaceae</taxon>
        <taxon>Zygosaccharomyces</taxon>
    </lineage>
</organism>
<feature type="transmembrane region" description="Helical" evidence="6">
    <location>
        <begin position="86"/>
        <end position="109"/>
    </location>
</feature>
<evidence type="ECO:0000256" key="2">
    <source>
        <dbReference type="ARBA" id="ARBA00008096"/>
    </source>
</evidence>
<name>A0A1Q3ADS9_ZYGRO</name>
<dbReference type="GO" id="GO:0030134">
    <property type="term" value="C:COPII-coated ER to Golgi transport vesicle"/>
    <property type="evidence" value="ECO:0007669"/>
    <property type="project" value="TreeGrafter"/>
</dbReference>
<dbReference type="Pfam" id="PF04148">
    <property type="entry name" value="Erv26"/>
    <property type="match status" value="1"/>
</dbReference>
<dbReference type="GO" id="GO:0000139">
    <property type="term" value="C:Golgi membrane"/>
    <property type="evidence" value="ECO:0007669"/>
    <property type="project" value="TreeGrafter"/>
</dbReference>